<gene>
    <name evidence="3" type="ORF">C8J25_11052</name>
</gene>
<dbReference type="GeneID" id="91007466"/>
<protein>
    <submittedName>
        <fullName evidence="3">Flp pilus assembly protein TadG</fullName>
    </submittedName>
</protein>
<dbReference type="InterPro" id="IPR028087">
    <property type="entry name" value="Tad_N"/>
</dbReference>
<name>A0A2T5TYP4_9SPHN</name>
<organism evidence="3 4">
    <name type="scientific">Sphingomonas faeni</name>
    <dbReference type="NCBI Taxonomy" id="185950"/>
    <lineage>
        <taxon>Bacteria</taxon>
        <taxon>Pseudomonadati</taxon>
        <taxon>Pseudomonadota</taxon>
        <taxon>Alphaproteobacteria</taxon>
        <taxon>Sphingomonadales</taxon>
        <taxon>Sphingomonadaceae</taxon>
        <taxon>Sphingomonas</taxon>
    </lineage>
</organism>
<keyword evidence="1" id="KW-1133">Transmembrane helix</keyword>
<evidence type="ECO:0000256" key="1">
    <source>
        <dbReference type="SAM" id="Phobius"/>
    </source>
</evidence>
<dbReference type="RefSeq" id="WP_107955617.1">
    <property type="nucleotide sequence ID" value="NZ_QAYE01000010.1"/>
</dbReference>
<dbReference type="Proteomes" id="UP000244013">
    <property type="component" value="Unassembled WGS sequence"/>
</dbReference>
<reference evidence="3 4" key="1">
    <citation type="submission" date="2018-04" db="EMBL/GenBank/DDBJ databases">
        <title>Genomic Encyclopedia of Type Strains, Phase III (KMG-III): the genomes of soil and plant-associated and newly described type strains.</title>
        <authorList>
            <person name="Whitman W."/>
        </authorList>
    </citation>
    <scope>NUCLEOTIDE SEQUENCE [LARGE SCALE GENOMIC DNA]</scope>
    <source>
        <strain evidence="3 4">MA-olki</strain>
    </source>
</reference>
<comment type="caution">
    <text evidence="3">The sequence shown here is derived from an EMBL/GenBank/DDBJ whole genome shotgun (WGS) entry which is preliminary data.</text>
</comment>
<sequence length="644" mass="69354">MTTKHGMQTIKATTVLGRLRNDVRGNTIAIMAAAMIPLAALAGSAIDVARLYVVKVRLQQACDAGALAGRKFMTSSNLTSLDKTATDQANAFFKNNFRLGWMGTKTAIFTPSKTTDQQVAGVASSSVPMTIMKMFGAPDVTLSVKCEARYDVADADIMFVLDTTGSMACTTADGTGGCSQPVVSYRQDDGNTGYYVTEKSESKLSGLRSAVLNFYDTLAGNVDPTTNIRYGFVTYTSTVNAGYALTSLSPDNLVKTWNYESRRIIGDANNGQSSTTTYKNITQSACNGYAVRSPSSGYTTSGTATASTVAWTGNTSTSNVGTCTVTSQPVKPNWFYTQVNYDVSKYITGVAVPDPSKITGTTAKWQGCIEERTTTAGASSFNQSSLPADLDPDLPATNDDTRWRPMWPDVIYYRGTGTSATNNGVTYAGNSATPYGDYYVNANDQQMTAYTNMIANPTPAWNKNISFGYVSCGKKVQRLAKLSRDDVDDYVNASDFKAQGGTYHDTGMIWGTRMISPTGMFAADTAPWPGRSAPNRYIVFMTDGDMTPNYDLYGMYGIERYDKRVTGGDSSDQLDDHNARFVAECTAAKARNIKVFVVGFGQTLTTQLTACASPGQAYYASDNDSLQAAFKSIANQVAMLRISK</sequence>
<dbReference type="EMBL" id="QAYE01000010">
    <property type="protein sequence ID" value="PTW44372.1"/>
    <property type="molecule type" value="Genomic_DNA"/>
</dbReference>
<dbReference type="InterPro" id="IPR036465">
    <property type="entry name" value="vWFA_dom_sf"/>
</dbReference>
<keyword evidence="1" id="KW-0472">Membrane</keyword>
<proteinExistence type="predicted"/>
<evidence type="ECO:0000313" key="3">
    <source>
        <dbReference type="EMBL" id="PTW44372.1"/>
    </source>
</evidence>
<keyword evidence="1" id="KW-0812">Transmembrane</keyword>
<dbReference type="SUPFAM" id="SSF53300">
    <property type="entry name" value="vWA-like"/>
    <property type="match status" value="2"/>
</dbReference>
<dbReference type="AlphaFoldDB" id="A0A2T5TYP4"/>
<evidence type="ECO:0000259" key="2">
    <source>
        <dbReference type="Pfam" id="PF13400"/>
    </source>
</evidence>
<feature type="transmembrane region" description="Helical" evidence="1">
    <location>
        <begin position="28"/>
        <end position="53"/>
    </location>
</feature>
<dbReference type="Pfam" id="PF13400">
    <property type="entry name" value="Tad"/>
    <property type="match status" value="1"/>
</dbReference>
<dbReference type="Gene3D" id="3.40.50.410">
    <property type="entry name" value="von Willebrand factor, type A domain"/>
    <property type="match status" value="2"/>
</dbReference>
<accession>A0A2T5TYP4</accession>
<feature type="domain" description="Putative Flp pilus-assembly TadG-like N-terminal" evidence="2">
    <location>
        <begin position="25"/>
        <end position="69"/>
    </location>
</feature>
<dbReference type="OrthoDB" id="7522752at2"/>
<evidence type="ECO:0000313" key="4">
    <source>
        <dbReference type="Proteomes" id="UP000244013"/>
    </source>
</evidence>